<name>A0A9P7VIY6_9AGAR</name>
<proteinExistence type="predicted"/>
<sequence length="197" mass="22123">MSLQFKLSNNSAPHPITDIAQGLVLEYIPGVSMDKLRPGDGTQSVQYFVGDPLRFLLGTLCVPSRRRTAWFITIPTRGMSFCERGACLPSLSILDWHTSGNLGLVMNGGMWSSMEVQIRGTWEGFWATFDRVLGTDWEGAREQMFQWRIKPGSSDVPTPVLKCNEGISTWFTPSREDGCPQKNTPMFVFLLRSISRL</sequence>
<organism evidence="1 2">
    <name type="scientific">Guyanagaster necrorhizus</name>
    <dbReference type="NCBI Taxonomy" id="856835"/>
    <lineage>
        <taxon>Eukaryota</taxon>
        <taxon>Fungi</taxon>
        <taxon>Dikarya</taxon>
        <taxon>Basidiomycota</taxon>
        <taxon>Agaricomycotina</taxon>
        <taxon>Agaricomycetes</taxon>
        <taxon>Agaricomycetidae</taxon>
        <taxon>Agaricales</taxon>
        <taxon>Marasmiineae</taxon>
        <taxon>Physalacriaceae</taxon>
        <taxon>Guyanagaster</taxon>
    </lineage>
</organism>
<evidence type="ECO:0000313" key="2">
    <source>
        <dbReference type="Proteomes" id="UP000812287"/>
    </source>
</evidence>
<dbReference type="GeneID" id="66100093"/>
<protein>
    <submittedName>
        <fullName evidence="1">Uncharacterized protein</fullName>
    </submittedName>
</protein>
<keyword evidence="2" id="KW-1185">Reference proteome</keyword>
<dbReference type="OrthoDB" id="3269050at2759"/>
<accession>A0A9P7VIY6</accession>
<dbReference type="RefSeq" id="XP_043034857.1">
    <property type="nucleotide sequence ID" value="XM_043177806.1"/>
</dbReference>
<comment type="caution">
    <text evidence="1">The sequence shown here is derived from an EMBL/GenBank/DDBJ whole genome shotgun (WGS) entry which is preliminary data.</text>
</comment>
<dbReference type="AlphaFoldDB" id="A0A9P7VIY6"/>
<dbReference type="Proteomes" id="UP000812287">
    <property type="component" value="Unassembled WGS sequence"/>
</dbReference>
<gene>
    <name evidence="1" type="ORF">BT62DRAFT_1011604</name>
</gene>
<dbReference type="EMBL" id="MU250560">
    <property type="protein sequence ID" value="KAG7441357.1"/>
    <property type="molecule type" value="Genomic_DNA"/>
</dbReference>
<reference evidence="1" key="1">
    <citation type="submission" date="2020-11" db="EMBL/GenBank/DDBJ databases">
        <title>Adaptations for nitrogen fixation in a non-lichenized fungal sporocarp promotes dispersal by wood-feeding termites.</title>
        <authorList>
            <consortium name="DOE Joint Genome Institute"/>
            <person name="Koch R.A."/>
            <person name="Yoon G."/>
            <person name="Arayal U."/>
            <person name="Lail K."/>
            <person name="Amirebrahimi M."/>
            <person name="Labutti K."/>
            <person name="Lipzen A."/>
            <person name="Riley R."/>
            <person name="Barry K."/>
            <person name="Henrissat B."/>
            <person name="Grigoriev I.V."/>
            <person name="Herr J.R."/>
            <person name="Aime M.C."/>
        </authorList>
    </citation>
    <scope>NUCLEOTIDE SEQUENCE</scope>
    <source>
        <strain evidence="1">MCA 3950</strain>
    </source>
</reference>
<evidence type="ECO:0000313" key="1">
    <source>
        <dbReference type="EMBL" id="KAG7441357.1"/>
    </source>
</evidence>